<protein>
    <submittedName>
        <fullName evidence="1">Uncharacterized protein</fullName>
    </submittedName>
</protein>
<gene>
    <name evidence="1" type="ORF">AAFF_G00142160</name>
</gene>
<sequence length="71" mass="8107">MISCAGAWLLMAWMCTNKFRSNSFNFMWLREFKNTFCGKTGKRIKLTEVGGQFSSQRETVNPPCIVPADHS</sequence>
<dbReference type="AlphaFoldDB" id="A0AAD7T041"/>
<dbReference type="EMBL" id="JAINUG010000020">
    <property type="protein sequence ID" value="KAJ8411949.1"/>
    <property type="molecule type" value="Genomic_DNA"/>
</dbReference>
<comment type="caution">
    <text evidence="1">The sequence shown here is derived from an EMBL/GenBank/DDBJ whole genome shotgun (WGS) entry which is preliminary data.</text>
</comment>
<accession>A0AAD7T041</accession>
<keyword evidence="2" id="KW-1185">Reference proteome</keyword>
<organism evidence="1 2">
    <name type="scientific">Aldrovandia affinis</name>
    <dbReference type="NCBI Taxonomy" id="143900"/>
    <lineage>
        <taxon>Eukaryota</taxon>
        <taxon>Metazoa</taxon>
        <taxon>Chordata</taxon>
        <taxon>Craniata</taxon>
        <taxon>Vertebrata</taxon>
        <taxon>Euteleostomi</taxon>
        <taxon>Actinopterygii</taxon>
        <taxon>Neopterygii</taxon>
        <taxon>Teleostei</taxon>
        <taxon>Notacanthiformes</taxon>
        <taxon>Halosauridae</taxon>
        <taxon>Aldrovandia</taxon>
    </lineage>
</organism>
<evidence type="ECO:0000313" key="2">
    <source>
        <dbReference type="Proteomes" id="UP001221898"/>
    </source>
</evidence>
<reference evidence="1" key="1">
    <citation type="journal article" date="2023" name="Science">
        <title>Genome structures resolve the early diversification of teleost fishes.</title>
        <authorList>
            <person name="Parey E."/>
            <person name="Louis A."/>
            <person name="Montfort J."/>
            <person name="Bouchez O."/>
            <person name="Roques C."/>
            <person name="Iampietro C."/>
            <person name="Lluch J."/>
            <person name="Castinel A."/>
            <person name="Donnadieu C."/>
            <person name="Desvignes T."/>
            <person name="Floi Bucao C."/>
            <person name="Jouanno E."/>
            <person name="Wen M."/>
            <person name="Mejri S."/>
            <person name="Dirks R."/>
            <person name="Jansen H."/>
            <person name="Henkel C."/>
            <person name="Chen W.J."/>
            <person name="Zahm M."/>
            <person name="Cabau C."/>
            <person name="Klopp C."/>
            <person name="Thompson A.W."/>
            <person name="Robinson-Rechavi M."/>
            <person name="Braasch I."/>
            <person name="Lecointre G."/>
            <person name="Bobe J."/>
            <person name="Postlethwait J.H."/>
            <person name="Berthelot C."/>
            <person name="Roest Crollius H."/>
            <person name="Guiguen Y."/>
        </authorList>
    </citation>
    <scope>NUCLEOTIDE SEQUENCE</scope>
    <source>
        <strain evidence="1">NC1722</strain>
    </source>
</reference>
<evidence type="ECO:0000313" key="1">
    <source>
        <dbReference type="EMBL" id="KAJ8411949.1"/>
    </source>
</evidence>
<proteinExistence type="predicted"/>
<dbReference type="Proteomes" id="UP001221898">
    <property type="component" value="Unassembled WGS sequence"/>
</dbReference>
<name>A0AAD7T041_9TELE</name>